<dbReference type="CDD" id="cd00085">
    <property type="entry name" value="HNHc"/>
    <property type="match status" value="1"/>
</dbReference>
<dbReference type="InterPro" id="IPR029471">
    <property type="entry name" value="HNH_5"/>
</dbReference>
<sequence length="364" mass="42755">MPYGIHGKRRENDGSFVVFTSTIKHILQYIDDGTIKVPDFQREIDDRKVDGFVKECLRGLTRNQNIFIQSEFKLACNTVGTDCIIWLVDGQHRLKAARILCEQTDHIKDTDSIRLTIAKCDTYEDCYRYFKTMNISSDIEPIYKDLESSFNDRLILELKSYLKIHYKKGFSTQKNHSKYYHIDEFLSLFQYDNFKETEYIDHQNQLLLDKIKFKLKEFNQLIKEYISKNTDKYSLHTNSKLERTNIYFTLKYVNILELFKNKDTILVVKSELKPKQKKKNISKRLRLEVWNQNIGKNKRTGDCYECDASIKIEDFACGHIIAESKGGSTTIDNLAPVCTICNQSMQTENMNKFKDNYNAKMTTV</sequence>
<protein>
    <recommendedName>
        <fullName evidence="1">HNH endonuclease 5 domain-containing protein</fullName>
    </recommendedName>
</protein>
<reference evidence="2" key="1">
    <citation type="journal article" date="2019" name="Philos. Trans. R. Soc. Lond., B, Biol. Sci.">
        <title>Targeted metagenomic recovery of four divergent viruses reveals shared and distinctive characteristics of giant viruses of marine eukaryotes.</title>
        <authorList>
            <person name="Needham D.M."/>
            <person name="Poirier C."/>
            <person name="Hehenberger E."/>
            <person name="Jimenez V."/>
            <person name="Swalwell J.E."/>
            <person name="Santoro A.E."/>
            <person name="Worden A.Z."/>
        </authorList>
    </citation>
    <scope>NUCLEOTIDE SEQUENCE</scope>
    <source>
        <strain evidence="2">MPacV-611</strain>
    </source>
</reference>
<evidence type="ECO:0000313" key="2">
    <source>
        <dbReference type="EMBL" id="QFG74424.1"/>
    </source>
</evidence>
<accession>A0A5J6VLR9</accession>
<dbReference type="Gene3D" id="1.10.30.50">
    <property type="match status" value="1"/>
</dbReference>
<feature type="domain" description="HNH endonuclease 5" evidence="1">
    <location>
        <begin position="303"/>
        <end position="357"/>
    </location>
</feature>
<organism evidence="2">
    <name type="scientific">Megaviridae environmental sample</name>
    <dbReference type="NCBI Taxonomy" id="1737588"/>
    <lineage>
        <taxon>Viruses</taxon>
        <taxon>Varidnaviria</taxon>
        <taxon>Bamfordvirae</taxon>
        <taxon>Nucleocytoviricota</taxon>
        <taxon>Megaviricetes</taxon>
        <taxon>Imitervirales</taxon>
        <taxon>Mimiviridae</taxon>
        <taxon>environmental samples</taxon>
    </lineage>
</organism>
<dbReference type="InterPro" id="IPR003615">
    <property type="entry name" value="HNH_nuc"/>
</dbReference>
<dbReference type="EMBL" id="MN448287">
    <property type="protein sequence ID" value="QFG74424.1"/>
    <property type="molecule type" value="Genomic_DNA"/>
</dbReference>
<dbReference type="Pfam" id="PF14279">
    <property type="entry name" value="HNH_5"/>
    <property type="match status" value="1"/>
</dbReference>
<proteinExistence type="predicted"/>
<evidence type="ECO:0000259" key="1">
    <source>
        <dbReference type="Pfam" id="PF14279"/>
    </source>
</evidence>
<name>A0A5J6VLR9_9VIRU</name>